<dbReference type="Pfam" id="PF08241">
    <property type="entry name" value="Methyltransf_11"/>
    <property type="match status" value="1"/>
</dbReference>
<evidence type="ECO:0000313" key="3">
    <source>
        <dbReference type="Proteomes" id="UP000318380"/>
    </source>
</evidence>
<dbReference type="CDD" id="cd02440">
    <property type="entry name" value="AdoMet_MTases"/>
    <property type="match status" value="1"/>
</dbReference>
<keyword evidence="2" id="KW-0808">Transferase</keyword>
<dbReference type="InterPro" id="IPR029063">
    <property type="entry name" value="SAM-dependent_MTases_sf"/>
</dbReference>
<keyword evidence="2" id="KW-0489">Methyltransferase</keyword>
<protein>
    <submittedName>
        <fullName evidence="2">Methyltransferase family protein</fullName>
    </submittedName>
</protein>
<dbReference type="InterPro" id="IPR052939">
    <property type="entry name" value="23S_rRNA_MeTrnsfrase_RlmA"/>
</dbReference>
<dbReference type="PANTHER" id="PTHR43460">
    <property type="entry name" value="METHYLTRANSFERASE"/>
    <property type="match status" value="1"/>
</dbReference>
<evidence type="ECO:0000259" key="1">
    <source>
        <dbReference type="Pfam" id="PF08241"/>
    </source>
</evidence>
<dbReference type="SUPFAM" id="SSF53335">
    <property type="entry name" value="S-adenosyl-L-methionine-dependent methyltransferases"/>
    <property type="match status" value="1"/>
</dbReference>
<dbReference type="PANTHER" id="PTHR43460:SF1">
    <property type="entry name" value="METHYLTRANSFERASE TYPE 11 DOMAIN-CONTAINING PROTEIN"/>
    <property type="match status" value="1"/>
</dbReference>
<dbReference type="EMBL" id="VIVK01000001">
    <property type="protein sequence ID" value="TWD81756.1"/>
    <property type="molecule type" value="Genomic_DNA"/>
</dbReference>
<proteinExistence type="predicted"/>
<sequence length="268" mass="29625">MTLSQDDFDQQLRAACAEPISGWRFPFLDGRRVVDELRWDYPALARELVPAAARVLDHGTGGGEVLAEIGGGRELTVATEAYAPNVPVAARRLAPLGIPVVHVAGGTFDTRGPDAEYPDRRLPFADETFDLVLARHVAFSSAEVFRVLRPGGQVLTQMGRVGVRRPGEVEVTDYFPGAEGPPWPPWQLTDHLAAAGFEIEDYREQLQRTHFRDLAALVYFLRTVPWAIPDFTVDGYRDHLWHLYERITTDGSLVTAGTALLARAVKPA</sequence>
<reference evidence="2 3" key="1">
    <citation type="submission" date="2019-06" db="EMBL/GenBank/DDBJ databases">
        <title>Sequencing the genomes of 1000 actinobacteria strains.</title>
        <authorList>
            <person name="Klenk H.-P."/>
        </authorList>
    </citation>
    <scope>NUCLEOTIDE SEQUENCE [LARGE SCALE GENOMIC DNA]</scope>
    <source>
        <strain evidence="2 3">DSM 24683</strain>
    </source>
</reference>
<organism evidence="2 3">
    <name type="scientific">Kribbella amoyensis</name>
    <dbReference type="NCBI Taxonomy" id="996641"/>
    <lineage>
        <taxon>Bacteria</taxon>
        <taxon>Bacillati</taxon>
        <taxon>Actinomycetota</taxon>
        <taxon>Actinomycetes</taxon>
        <taxon>Propionibacteriales</taxon>
        <taxon>Kribbellaceae</taxon>
        <taxon>Kribbella</taxon>
    </lineage>
</organism>
<comment type="caution">
    <text evidence="2">The sequence shown here is derived from an EMBL/GenBank/DDBJ whole genome shotgun (WGS) entry which is preliminary data.</text>
</comment>
<dbReference type="AlphaFoldDB" id="A0A561BSB3"/>
<dbReference type="Gene3D" id="3.40.50.150">
    <property type="entry name" value="Vaccinia Virus protein VP39"/>
    <property type="match status" value="1"/>
</dbReference>
<gene>
    <name evidence="2" type="ORF">FB561_2878</name>
</gene>
<evidence type="ECO:0000313" key="2">
    <source>
        <dbReference type="EMBL" id="TWD81756.1"/>
    </source>
</evidence>
<dbReference type="Proteomes" id="UP000318380">
    <property type="component" value="Unassembled WGS sequence"/>
</dbReference>
<dbReference type="GO" id="GO:0032259">
    <property type="term" value="P:methylation"/>
    <property type="evidence" value="ECO:0007669"/>
    <property type="project" value="UniProtKB-KW"/>
</dbReference>
<dbReference type="GO" id="GO:0008757">
    <property type="term" value="F:S-adenosylmethionine-dependent methyltransferase activity"/>
    <property type="evidence" value="ECO:0007669"/>
    <property type="project" value="InterPro"/>
</dbReference>
<name>A0A561BSB3_9ACTN</name>
<feature type="domain" description="Methyltransferase type 11" evidence="1">
    <location>
        <begin position="56"/>
        <end position="155"/>
    </location>
</feature>
<keyword evidence="3" id="KW-1185">Reference proteome</keyword>
<accession>A0A561BSB3</accession>
<dbReference type="InterPro" id="IPR013216">
    <property type="entry name" value="Methyltransf_11"/>
</dbReference>
<dbReference type="RefSeq" id="WP_170284670.1">
    <property type="nucleotide sequence ID" value="NZ_VIVK01000001.1"/>
</dbReference>